<dbReference type="GO" id="GO:0051287">
    <property type="term" value="F:NAD binding"/>
    <property type="evidence" value="ECO:0007669"/>
    <property type="project" value="InterPro"/>
</dbReference>
<dbReference type="VEuPathDB" id="VectorBase:RSAN_039149"/>
<evidence type="ECO:0000256" key="2">
    <source>
        <dbReference type="ARBA" id="ARBA00022532"/>
    </source>
</evidence>
<reference evidence="5" key="1">
    <citation type="journal article" date="2020" name="Cell">
        <title>Large-Scale Comparative Analyses of Tick Genomes Elucidate Their Genetic Diversity and Vector Capacities.</title>
        <authorList>
            <consortium name="Tick Genome and Microbiome Consortium (TIGMIC)"/>
            <person name="Jia N."/>
            <person name="Wang J."/>
            <person name="Shi W."/>
            <person name="Du L."/>
            <person name="Sun Y."/>
            <person name="Zhan W."/>
            <person name="Jiang J.F."/>
            <person name="Wang Q."/>
            <person name="Zhang B."/>
            <person name="Ji P."/>
            <person name="Bell-Sakyi L."/>
            <person name="Cui X.M."/>
            <person name="Yuan T.T."/>
            <person name="Jiang B.G."/>
            <person name="Yang W.F."/>
            <person name="Lam T.T."/>
            <person name="Chang Q.C."/>
            <person name="Ding S.J."/>
            <person name="Wang X.J."/>
            <person name="Zhu J.G."/>
            <person name="Ruan X.D."/>
            <person name="Zhao L."/>
            <person name="Wei J.T."/>
            <person name="Ye R.Z."/>
            <person name="Que T.C."/>
            <person name="Du C.H."/>
            <person name="Zhou Y.H."/>
            <person name="Cheng J.X."/>
            <person name="Dai P.F."/>
            <person name="Guo W.B."/>
            <person name="Han X.H."/>
            <person name="Huang E.J."/>
            <person name="Li L.F."/>
            <person name="Wei W."/>
            <person name="Gao Y.C."/>
            <person name="Liu J.Z."/>
            <person name="Shao H.Z."/>
            <person name="Wang X."/>
            <person name="Wang C.C."/>
            <person name="Yang T.C."/>
            <person name="Huo Q.B."/>
            <person name="Li W."/>
            <person name="Chen H.Y."/>
            <person name="Chen S.E."/>
            <person name="Zhou L.G."/>
            <person name="Ni X.B."/>
            <person name="Tian J.H."/>
            <person name="Sheng Y."/>
            <person name="Liu T."/>
            <person name="Pan Y.S."/>
            <person name="Xia L.Y."/>
            <person name="Li J."/>
            <person name="Zhao F."/>
            <person name="Cao W.C."/>
        </authorList>
    </citation>
    <scope>NUCLEOTIDE SEQUENCE</scope>
    <source>
        <strain evidence="5">Rsan-2018</strain>
    </source>
</reference>
<dbReference type="Proteomes" id="UP000821837">
    <property type="component" value="Chromosome 1"/>
</dbReference>
<evidence type="ECO:0000313" key="6">
    <source>
        <dbReference type="Proteomes" id="UP000821837"/>
    </source>
</evidence>
<dbReference type="PROSITE" id="PS00470">
    <property type="entry name" value="IDH_IMDH"/>
    <property type="match status" value="1"/>
</dbReference>
<accession>A0A9D4QGW0</accession>
<dbReference type="PANTHER" id="PTHR11835:SF42">
    <property type="entry name" value="ISOCITRATE DEHYDROGENASE [NAD] SUBUNIT BETA, MITOCHONDRIAL"/>
    <property type="match status" value="1"/>
</dbReference>
<dbReference type="Pfam" id="PF00180">
    <property type="entry name" value="Iso_dh"/>
    <property type="match status" value="1"/>
</dbReference>
<proteinExistence type="inferred from homology"/>
<comment type="similarity">
    <text evidence="1">Belongs to the isocitrate and isopropylmalate dehydrogenases family.</text>
</comment>
<dbReference type="GO" id="GO:0016616">
    <property type="term" value="F:oxidoreductase activity, acting on the CH-OH group of donors, NAD or NADP as acceptor"/>
    <property type="evidence" value="ECO:0007669"/>
    <property type="project" value="InterPro"/>
</dbReference>
<keyword evidence="2" id="KW-0816">Tricarboxylic acid cycle</keyword>
<keyword evidence="6" id="KW-1185">Reference proteome</keyword>
<dbReference type="GO" id="GO:0005739">
    <property type="term" value="C:mitochondrion"/>
    <property type="evidence" value="ECO:0007669"/>
    <property type="project" value="TreeGrafter"/>
</dbReference>
<feature type="domain" description="Isopropylmalate dehydrogenase-like" evidence="4">
    <location>
        <begin position="15"/>
        <end position="266"/>
    </location>
</feature>
<feature type="region of interest" description="Disordered" evidence="3">
    <location>
        <begin position="82"/>
        <end position="114"/>
    </location>
</feature>
<evidence type="ECO:0000259" key="4">
    <source>
        <dbReference type="SMART" id="SM01329"/>
    </source>
</evidence>
<dbReference type="Gene3D" id="3.40.718.10">
    <property type="entry name" value="Isopropylmalate Dehydrogenase"/>
    <property type="match status" value="1"/>
</dbReference>
<dbReference type="GO" id="GO:0000287">
    <property type="term" value="F:magnesium ion binding"/>
    <property type="evidence" value="ECO:0007669"/>
    <property type="project" value="InterPro"/>
</dbReference>
<evidence type="ECO:0000256" key="1">
    <source>
        <dbReference type="ARBA" id="ARBA00007769"/>
    </source>
</evidence>
<comment type="caution">
    <text evidence="5">The sequence shown here is derived from an EMBL/GenBank/DDBJ whole genome shotgun (WGS) entry which is preliminary data.</text>
</comment>
<evidence type="ECO:0000256" key="3">
    <source>
        <dbReference type="SAM" id="MobiDB-lite"/>
    </source>
</evidence>
<sequence length="272" mass="30307">MFALVKFLEEFDSNRLYVVDADTILDFHPKSTDDFDNRAIYSVFWVDENSENTQAYKAQVLLLAESKEELDNKKSCKRVQIPKIRMDSDDDEPSNIQDRKEASQKRKNAQAHAKSNTYAKILEKHVKDVQRKAKGDSCSQPRHQGPLVANPHRFDVMVMPNLYGNIIDNLAAGLVGGAGVVPGASYSSDCVIYEPGARHTFGEATGKNIANPTAMFLCAAQMLRHVNLHYYATLVKDAVEKVIKSGKVRTRDLGGYASTTEFTSAVIQNLPH</sequence>
<protein>
    <recommendedName>
        <fullName evidence="4">Isopropylmalate dehydrogenase-like domain-containing protein</fullName>
    </recommendedName>
</protein>
<dbReference type="GO" id="GO:0006102">
    <property type="term" value="P:isocitrate metabolic process"/>
    <property type="evidence" value="ECO:0007669"/>
    <property type="project" value="TreeGrafter"/>
</dbReference>
<reference evidence="5" key="2">
    <citation type="submission" date="2021-09" db="EMBL/GenBank/DDBJ databases">
        <authorList>
            <person name="Jia N."/>
            <person name="Wang J."/>
            <person name="Shi W."/>
            <person name="Du L."/>
            <person name="Sun Y."/>
            <person name="Zhan W."/>
            <person name="Jiang J."/>
            <person name="Wang Q."/>
            <person name="Zhang B."/>
            <person name="Ji P."/>
            <person name="Sakyi L.B."/>
            <person name="Cui X."/>
            <person name="Yuan T."/>
            <person name="Jiang B."/>
            <person name="Yang W."/>
            <person name="Lam T.T.-Y."/>
            <person name="Chang Q."/>
            <person name="Ding S."/>
            <person name="Wang X."/>
            <person name="Zhu J."/>
            <person name="Ruan X."/>
            <person name="Zhao L."/>
            <person name="Wei J."/>
            <person name="Que T."/>
            <person name="Du C."/>
            <person name="Cheng J."/>
            <person name="Dai P."/>
            <person name="Han X."/>
            <person name="Huang E."/>
            <person name="Gao Y."/>
            <person name="Liu J."/>
            <person name="Shao H."/>
            <person name="Ye R."/>
            <person name="Li L."/>
            <person name="Wei W."/>
            <person name="Wang X."/>
            <person name="Wang C."/>
            <person name="Huo Q."/>
            <person name="Li W."/>
            <person name="Guo W."/>
            <person name="Chen H."/>
            <person name="Chen S."/>
            <person name="Zhou L."/>
            <person name="Zhou L."/>
            <person name="Ni X."/>
            <person name="Tian J."/>
            <person name="Zhou Y."/>
            <person name="Sheng Y."/>
            <person name="Liu T."/>
            <person name="Pan Y."/>
            <person name="Xia L."/>
            <person name="Li J."/>
            <person name="Zhao F."/>
            <person name="Cao W."/>
        </authorList>
    </citation>
    <scope>NUCLEOTIDE SEQUENCE</scope>
    <source>
        <strain evidence="5">Rsan-2018</strain>
        <tissue evidence="5">Larvae</tissue>
    </source>
</reference>
<gene>
    <name evidence="5" type="ORF">HPB52_002874</name>
</gene>
<dbReference type="GO" id="GO:0006099">
    <property type="term" value="P:tricarboxylic acid cycle"/>
    <property type="evidence" value="ECO:0007669"/>
    <property type="project" value="UniProtKB-KW"/>
</dbReference>
<name>A0A9D4QGW0_RHISA</name>
<dbReference type="EMBL" id="JABSTV010001245">
    <property type="protein sequence ID" value="KAH7982079.1"/>
    <property type="molecule type" value="Genomic_DNA"/>
</dbReference>
<dbReference type="SMART" id="SM01329">
    <property type="entry name" value="Iso_dh"/>
    <property type="match status" value="1"/>
</dbReference>
<dbReference type="InterPro" id="IPR024084">
    <property type="entry name" value="IsoPropMal-DH-like_dom"/>
</dbReference>
<evidence type="ECO:0000313" key="5">
    <source>
        <dbReference type="EMBL" id="KAH7982079.1"/>
    </source>
</evidence>
<dbReference type="AlphaFoldDB" id="A0A9D4QGW0"/>
<dbReference type="SUPFAM" id="SSF53659">
    <property type="entry name" value="Isocitrate/Isopropylmalate dehydrogenase-like"/>
    <property type="match status" value="1"/>
</dbReference>
<dbReference type="PANTHER" id="PTHR11835">
    <property type="entry name" value="DECARBOXYLATING DEHYDROGENASES-ISOCITRATE, ISOPROPYLMALATE, TARTRATE"/>
    <property type="match status" value="1"/>
</dbReference>
<dbReference type="InterPro" id="IPR019818">
    <property type="entry name" value="IsoCit/isopropylmalate_DH_CS"/>
</dbReference>
<organism evidence="5 6">
    <name type="scientific">Rhipicephalus sanguineus</name>
    <name type="common">Brown dog tick</name>
    <name type="synonym">Ixodes sanguineus</name>
    <dbReference type="NCBI Taxonomy" id="34632"/>
    <lineage>
        <taxon>Eukaryota</taxon>
        <taxon>Metazoa</taxon>
        <taxon>Ecdysozoa</taxon>
        <taxon>Arthropoda</taxon>
        <taxon>Chelicerata</taxon>
        <taxon>Arachnida</taxon>
        <taxon>Acari</taxon>
        <taxon>Parasitiformes</taxon>
        <taxon>Ixodida</taxon>
        <taxon>Ixodoidea</taxon>
        <taxon>Ixodidae</taxon>
        <taxon>Rhipicephalinae</taxon>
        <taxon>Rhipicephalus</taxon>
        <taxon>Rhipicephalus</taxon>
    </lineage>
</organism>